<keyword evidence="4 6" id="KW-1133">Transmembrane helix</keyword>
<keyword evidence="2" id="KW-1003">Cell membrane</keyword>
<gene>
    <name evidence="7" type="ORF">AAV94_11455</name>
</gene>
<dbReference type="GO" id="GO:0015171">
    <property type="term" value="F:amino acid transmembrane transporter activity"/>
    <property type="evidence" value="ECO:0007669"/>
    <property type="project" value="TreeGrafter"/>
</dbReference>
<evidence type="ECO:0000256" key="2">
    <source>
        <dbReference type="ARBA" id="ARBA00022475"/>
    </source>
</evidence>
<dbReference type="STRING" id="1610491.AAV94_11455"/>
<dbReference type="InterPro" id="IPR001123">
    <property type="entry name" value="LeuE-type"/>
</dbReference>
<dbReference type="PATRIC" id="fig|1610491.3.peg.2456"/>
<dbReference type="PANTHER" id="PTHR30086:SF17">
    <property type="entry name" value="LYSE FAMILY TRANSLOCATOR"/>
    <property type="match status" value="1"/>
</dbReference>
<keyword evidence="8" id="KW-1185">Reference proteome</keyword>
<reference evidence="7 8" key="1">
    <citation type="submission" date="2015-05" db="EMBL/GenBank/DDBJ databases">
        <title>Draft genome sequence of Lampropedia sp. CT6, isolated from the microbial mat of a hot water spring, located at Manikaran, India.</title>
        <authorList>
            <person name="Tripathi C."/>
            <person name="Rani P."/>
            <person name="Mahato N.K."/>
            <person name="Lal R."/>
        </authorList>
    </citation>
    <scope>NUCLEOTIDE SEQUENCE [LARGE SCALE GENOMIC DNA]</scope>
    <source>
        <strain evidence="7 8">CT6</strain>
    </source>
</reference>
<evidence type="ECO:0000256" key="4">
    <source>
        <dbReference type="ARBA" id="ARBA00022989"/>
    </source>
</evidence>
<sequence>MEMLAIFAAVALAHFLALLSPGPDFVMIVKSAVRHSARVAIGVAAGIAAANAVYIGLCLAGVATLLSQSAGLLMLVRIAGGLFLIWLGLCALRARKSDYAALLARAGEGALDAADPADCRRAFWHEFAAGFASGILNPKNLLFYLSLFSLVLTADVGLAFKMLLVIWMTAVVFLWEAAIVLLLTRGAVRAWFDRSIYYLDKATGMLLGTIGIKVVHGAASQT</sequence>
<dbReference type="OrthoDB" id="581870at2"/>
<dbReference type="Proteomes" id="UP000050580">
    <property type="component" value="Unassembled WGS sequence"/>
</dbReference>
<evidence type="ECO:0000256" key="1">
    <source>
        <dbReference type="ARBA" id="ARBA00004651"/>
    </source>
</evidence>
<feature type="transmembrane region" description="Helical" evidence="6">
    <location>
        <begin position="39"/>
        <end position="66"/>
    </location>
</feature>
<keyword evidence="5 6" id="KW-0472">Membrane</keyword>
<feature type="transmembrane region" description="Helical" evidence="6">
    <location>
        <begin position="6"/>
        <end position="27"/>
    </location>
</feature>
<dbReference type="PANTHER" id="PTHR30086">
    <property type="entry name" value="ARGININE EXPORTER PROTEIN ARGO"/>
    <property type="match status" value="1"/>
</dbReference>
<keyword evidence="3 6" id="KW-0812">Transmembrane</keyword>
<dbReference type="Pfam" id="PF01810">
    <property type="entry name" value="LysE"/>
    <property type="match status" value="1"/>
</dbReference>
<organism evidence="7 8">
    <name type="scientific">Lampropedia cohaerens</name>
    <dbReference type="NCBI Taxonomy" id="1610491"/>
    <lineage>
        <taxon>Bacteria</taxon>
        <taxon>Pseudomonadati</taxon>
        <taxon>Pseudomonadota</taxon>
        <taxon>Betaproteobacteria</taxon>
        <taxon>Burkholderiales</taxon>
        <taxon>Comamonadaceae</taxon>
        <taxon>Lampropedia</taxon>
    </lineage>
</organism>
<name>A0A0U1PY35_9BURK</name>
<accession>A0A0U1PY35</accession>
<feature type="transmembrane region" description="Helical" evidence="6">
    <location>
        <begin position="72"/>
        <end position="92"/>
    </location>
</feature>
<dbReference type="EMBL" id="LBNQ01000033">
    <property type="protein sequence ID" value="KKW67434.1"/>
    <property type="molecule type" value="Genomic_DNA"/>
</dbReference>
<dbReference type="GO" id="GO:0005886">
    <property type="term" value="C:plasma membrane"/>
    <property type="evidence" value="ECO:0007669"/>
    <property type="project" value="UniProtKB-SubCell"/>
</dbReference>
<evidence type="ECO:0000313" key="7">
    <source>
        <dbReference type="EMBL" id="KKW67434.1"/>
    </source>
</evidence>
<dbReference type="AlphaFoldDB" id="A0A0U1PY35"/>
<feature type="transmembrane region" description="Helical" evidence="6">
    <location>
        <begin position="141"/>
        <end position="160"/>
    </location>
</feature>
<evidence type="ECO:0000256" key="3">
    <source>
        <dbReference type="ARBA" id="ARBA00022692"/>
    </source>
</evidence>
<feature type="transmembrane region" description="Helical" evidence="6">
    <location>
        <begin position="166"/>
        <end position="184"/>
    </location>
</feature>
<comment type="caution">
    <text evidence="7">The sequence shown here is derived from an EMBL/GenBank/DDBJ whole genome shotgun (WGS) entry which is preliminary data.</text>
</comment>
<proteinExistence type="predicted"/>
<protein>
    <submittedName>
        <fullName evidence="7">Amino acid transporter LysE</fullName>
    </submittedName>
</protein>
<evidence type="ECO:0000313" key="8">
    <source>
        <dbReference type="Proteomes" id="UP000050580"/>
    </source>
</evidence>
<evidence type="ECO:0000256" key="6">
    <source>
        <dbReference type="SAM" id="Phobius"/>
    </source>
</evidence>
<evidence type="ECO:0000256" key="5">
    <source>
        <dbReference type="ARBA" id="ARBA00023136"/>
    </source>
</evidence>
<comment type="subcellular location">
    <subcellularLocation>
        <location evidence="1">Cell membrane</location>
        <topology evidence="1">Multi-pass membrane protein</topology>
    </subcellularLocation>
</comment>